<dbReference type="HOGENOM" id="CLU_1377953_0_0_1"/>
<dbReference type="KEGG" id="ctp:CTRG_00869"/>
<sequence length="198" mass="21984">MAHKTEKNTPSDGIPSANSRVTHVTTKQRSHVCKECQKIGQGRGSSQPLTQRTSRSIGVPRWRRTPAVWGVWVNSSSDVVGKNTSRGVVGGTLSKLTKTKDNCAVPDVPNHSSQGSQLVLGWSSQPFGIMLVNKVGGVVFWIFVVVVLFARQAVFTCNHLKEIWSFLVGIFWSSHVVVTCLLRVCHYIEDTRKKQEVW</sequence>
<evidence type="ECO:0000313" key="3">
    <source>
        <dbReference type="EMBL" id="EER36129.1"/>
    </source>
</evidence>
<keyword evidence="2" id="KW-0812">Transmembrane</keyword>
<evidence type="ECO:0000256" key="1">
    <source>
        <dbReference type="SAM" id="MobiDB-lite"/>
    </source>
</evidence>
<keyword evidence="4" id="KW-1185">Reference proteome</keyword>
<feature type="compositionally biased region" description="Polar residues" evidence="1">
    <location>
        <begin position="10"/>
        <end position="25"/>
    </location>
</feature>
<name>C5M480_CANTT</name>
<feature type="transmembrane region" description="Helical" evidence="2">
    <location>
        <begin position="131"/>
        <end position="151"/>
    </location>
</feature>
<dbReference type="Proteomes" id="UP000002037">
    <property type="component" value="Unassembled WGS sequence"/>
</dbReference>
<dbReference type="VEuPathDB" id="FungiDB:CTRG_00869"/>
<evidence type="ECO:0000313" key="4">
    <source>
        <dbReference type="Proteomes" id="UP000002037"/>
    </source>
</evidence>
<accession>C5M480</accession>
<dbReference type="AlphaFoldDB" id="C5M480"/>
<dbReference type="EMBL" id="GG692395">
    <property type="protein sequence ID" value="EER36129.1"/>
    <property type="molecule type" value="Genomic_DNA"/>
</dbReference>
<feature type="region of interest" description="Disordered" evidence="1">
    <location>
        <begin position="1"/>
        <end position="29"/>
    </location>
</feature>
<feature type="transmembrane region" description="Helical" evidence="2">
    <location>
        <begin position="163"/>
        <end position="185"/>
    </location>
</feature>
<protein>
    <submittedName>
        <fullName evidence="3">Peptide transporter PTR2</fullName>
    </submittedName>
</protein>
<dbReference type="GeneID" id="8299986"/>
<reference evidence="3 4" key="1">
    <citation type="journal article" date="2009" name="Nature">
        <title>Evolution of pathogenicity and sexual reproduction in eight Candida genomes.</title>
        <authorList>
            <person name="Butler G."/>
            <person name="Rasmussen M.D."/>
            <person name="Lin M.F."/>
            <person name="Santos M.A."/>
            <person name="Sakthikumar S."/>
            <person name="Munro C.A."/>
            <person name="Rheinbay E."/>
            <person name="Grabherr M."/>
            <person name="Forche A."/>
            <person name="Reedy J.L."/>
            <person name="Agrafioti I."/>
            <person name="Arnaud M.B."/>
            <person name="Bates S."/>
            <person name="Brown A.J."/>
            <person name="Brunke S."/>
            <person name="Costanzo M.C."/>
            <person name="Fitzpatrick D.A."/>
            <person name="de Groot P.W."/>
            <person name="Harris D."/>
            <person name="Hoyer L.L."/>
            <person name="Hube B."/>
            <person name="Klis F.M."/>
            <person name="Kodira C."/>
            <person name="Lennard N."/>
            <person name="Logue M.E."/>
            <person name="Martin R."/>
            <person name="Neiman A.M."/>
            <person name="Nikolaou E."/>
            <person name="Quail M.A."/>
            <person name="Quinn J."/>
            <person name="Santos M.C."/>
            <person name="Schmitzberger F.F."/>
            <person name="Sherlock G."/>
            <person name="Shah P."/>
            <person name="Silverstein K.A."/>
            <person name="Skrzypek M.S."/>
            <person name="Soll D."/>
            <person name="Staggs R."/>
            <person name="Stansfield I."/>
            <person name="Stumpf M.P."/>
            <person name="Sudbery P.E."/>
            <person name="Srikantha T."/>
            <person name="Zeng Q."/>
            <person name="Berman J."/>
            <person name="Berriman M."/>
            <person name="Heitman J."/>
            <person name="Gow N.A."/>
            <person name="Lorenz M.C."/>
            <person name="Birren B.W."/>
            <person name="Kellis M."/>
            <person name="Cuomo C.A."/>
        </authorList>
    </citation>
    <scope>NUCLEOTIDE SEQUENCE [LARGE SCALE GENOMIC DNA]</scope>
    <source>
        <strain evidence="4">ATCC MYA-3404 / T1</strain>
    </source>
</reference>
<evidence type="ECO:0000256" key="2">
    <source>
        <dbReference type="SAM" id="Phobius"/>
    </source>
</evidence>
<keyword evidence="2" id="KW-0472">Membrane</keyword>
<organism evidence="3 4">
    <name type="scientific">Candida tropicalis (strain ATCC MYA-3404 / T1)</name>
    <name type="common">Yeast</name>
    <dbReference type="NCBI Taxonomy" id="294747"/>
    <lineage>
        <taxon>Eukaryota</taxon>
        <taxon>Fungi</taxon>
        <taxon>Dikarya</taxon>
        <taxon>Ascomycota</taxon>
        <taxon>Saccharomycotina</taxon>
        <taxon>Pichiomycetes</taxon>
        <taxon>Debaryomycetaceae</taxon>
        <taxon>Candida/Lodderomyces clade</taxon>
        <taxon>Candida</taxon>
    </lineage>
</organism>
<dbReference type="RefSeq" id="XP_002546087.1">
    <property type="nucleotide sequence ID" value="XM_002546041.1"/>
</dbReference>
<proteinExistence type="predicted"/>
<keyword evidence="2" id="KW-1133">Transmembrane helix</keyword>
<gene>
    <name evidence="3" type="ORF">CTRG_00869</name>
</gene>